<name>Q49669_MYCLR</name>
<organism evidence="1">
    <name type="scientific">Mycobacterium leprae</name>
    <dbReference type="NCBI Taxonomy" id="1769"/>
    <lineage>
        <taxon>Bacteria</taxon>
        <taxon>Bacillati</taxon>
        <taxon>Actinomycetota</taxon>
        <taxon>Actinomycetes</taxon>
        <taxon>Mycobacteriales</taxon>
        <taxon>Mycobacteriaceae</taxon>
        <taxon>Mycobacterium</taxon>
    </lineage>
</organism>
<evidence type="ECO:0000313" key="1">
    <source>
        <dbReference type="EMBL" id="AAA85918.1"/>
    </source>
</evidence>
<reference evidence="1" key="2">
    <citation type="journal article" date="1995" name="Gene">
        <title>Genomic organization of the mycobacterial sigma gene cluster.</title>
        <authorList>
            <person name="Doukhan L."/>
            <person name="Predich M."/>
            <person name="Nair G."/>
            <person name="Dussurget O."/>
            <person name="Mandic-Mulec I."/>
            <person name="Cole S.T."/>
            <person name="Smith D.R."/>
            <person name="Smith I."/>
        </authorList>
    </citation>
    <scope>NUCLEOTIDE SEQUENCE</scope>
</reference>
<proteinExistence type="predicted"/>
<accession>Q49669</accession>
<sequence length="61" mass="7197">MHLSSMMRYLHCLRLVPRPRLVNRVPMGCSDYPRYQTDIAQWTSALQTLSMITNNIRMSKL</sequence>
<dbReference type="AlphaFoldDB" id="Q49669"/>
<dbReference type="EMBL" id="U00012">
    <property type="protein sequence ID" value="AAA85918.1"/>
    <property type="molecule type" value="Genomic_DNA"/>
</dbReference>
<protein>
    <submittedName>
        <fullName evidence="1">B1308_C1_126</fullName>
    </submittedName>
</protein>
<reference evidence="1" key="1">
    <citation type="submission" date="1994-03" db="EMBL/GenBank/DDBJ databases">
        <authorList>
            <person name="Robison K."/>
        </authorList>
    </citation>
    <scope>NUCLEOTIDE SEQUENCE</scope>
</reference>